<feature type="binding site" evidence="8">
    <location>
        <position position="239"/>
    </location>
    <ligand>
        <name>L-glutamine</name>
        <dbReference type="ChEBI" id="CHEBI:58359"/>
    </ligand>
</feature>
<dbReference type="InterPro" id="IPR035686">
    <property type="entry name" value="CPSase_GATase1"/>
</dbReference>
<dbReference type="PANTHER" id="PTHR43418:SF7">
    <property type="entry name" value="CARBAMOYL-PHOSPHATE SYNTHASE SMALL CHAIN"/>
    <property type="match status" value="1"/>
</dbReference>
<evidence type="ECO:0000256" key="4">
    <source>
        <dbReference type="ARBA" id="ARBA00022741"/>
    </source>
</evidence>
<evidence type="ECO:0000256" key="5">
    <source>
        <dbReference type="ARBA" id="ARBA00022840"/>
    </source>
</evidence>
<evidence type="ECO:0000256" key="1">
    <source>
        <dbReference type="ARBA" id="ARBA00005077"/>
    </source>
</evidence>
<feature type="active site" evidence="8">
    <location>
        <position position="349"/>
    </location>
</feature>
<keyword evidence="11" id="KW-1185">Reference proteome</keyword>
<feature type="active site" description="Nucleophile" evidence="8">
    <location>
        <position position="265"/>
    </location>
</feature>
<comment type="subunit">
    <text evidence="8">Composed of two chains; the small (or glutamine) chain promotes the hydrolysis of glutamine to ammonia, which is used by the large (or ammonia) chain to synthesize carbamoyl phosphate. Tetramer of heterodimers (alpha,beta)4.</text>
</comment>
<dbReference type="SUPFAM" id="SSF52021">
    <property type="entry name" value="Carbamoyl phosphate synthetase, small subunit N-terminal domain"/>
    <property type="match status" value="1"/>
</dbReference>
<comment type="pathway">
    <text evidence="8">Pyrimidine metabolism; UMP biosynthesis via de novo pathway; (S)-dihydroorotate from bicarbonate: step 1/3.</text>
</comment>
<dbReference type="Gene3D" id="3.40.50.880">
    <property type="match status" value="1"/>
</dbReference>
<evidence type="ECO:0000256" key="2">
    <source>
        <dbReference type="ARBA" id="ARBA00007800"/>
    </source>
</evidence>
<comment type="similarity">
    <text evidence="2 8">Belongs to the CarA family.</text>
</comment>
<dbReference type="InterPro" id="IPR017926">
    <property type="entry name" value="GATASE"/>
</dbReference>
<keyword evidence="4 8" id="KW-0547">Nucleotide-binding</keyword>
<evidence type="ECO:0000259" key="9">
    <source>
        <dbReference type="SMART" id="SM01097"/>
    </source>
</evidence>
<feature type="binding site" evidence="8">
    <location>
        <position position="269"/>
    </location>
    <ligand>
        <name>L-glutamine</name>
        <dbReference type="ChEBI" id="CHEBI:58359"/>
    </ligand>
</feature>
<dbReference type="InterPro" id="IPR029062">
    <property type="entry name" value="Class_I_gatase-like"/>
</dbReference>
<evidence type="ECO:0000256" key="6">
    <source>
        <dbReference type="ARBA" id="ARBA00022962"/>
    </source>
</evidence>
<feature type="binding site" evidence="8">
    <location>
        <position position="310"/>
    </location>
    <ligand>
        <name>L-glutamine</name>
        <dbReference type="ChEBI" id="CHEBI:58359"/>
    </ligand>
</feature>
<dbReference type="NCBIfam" id="NF009475">
    <property type="entry name" value="PRK12838.1"/>
    <property type="match status" value="1"/>
</dbReference>
<dbReference type="PANTHER" id="PTHR43418">
    <property type="entry name" value="MULTIFUNCTIONAL TRYPTOPHAN BIOSYNTHESIS PROTEIN-RELATED"/>
    <property type="match status" value="1"/>
</dbReference>
<dbReference type="Proteomes" id="UP001256588">
    <property type="component" value="Unassembled WGS sequence"/>
</dbReference>
<keyword evidence="3 8" id="KW-0436">Ligase</keyword>
<comment type="catalytic activity">
    <reaction evidence="8">
        <text>L-glutamine + H2O = L-glutamate + NH4(+)</text>
        <dbReference type="Rhea" id="RHEA:15889"/>
        <dbReference type="ChEBI" id="CHEBI:15377"/>
        <dbReference type="ChEBI" id="CHEBI:28938"/>
        <dbReference type="ChEBI" id="CHEBI:29985"/>
        <dbReference type="ChEBI" id="CHEBI:58359"/>
    </reaction>
</comment>
<feature type="binding site" evidence="8">
    <location>
        <position position="237"/>
    </location>
    <ligand>
        <name>L-glutamine</name>
        <dbReference type="ChEBI" id="CHEBI:58359"/>
    </ligand>
</feature>
<organism evidence="10 11">
    <name type="scientific">Luteimonas terrae</name>
    <dbReference type="NCBI Taxonomy" id="1530191"/>
    <lineage>
        <taxon>Bacteria</taxon>
        <taxon>Pseudomonadati</taxon>
        <taxon>Pseudomonadota</taxon>
        <taxon>Gammaproteobacteria</taxon>
        <taxon>Lysobacterales</taxon>
        <taxon>Lysobacteraceae</taxon>
        <taxon>Luteimonas</taxon>
    </lineage>
</organism>
<reference evidence="10 11" key="1">
    <citation type="submission" date="2023-07" db="EMBL/GenBank/DDBJ databases">
        <title>Sorghum-associated microbial communities from plants grown in Nebraska, USA.</title>
        <authorList>
            <person name="Schachtman D."/>
        </authorList>
    </citation>
    <scope>NUCLEOTIDE SEQUENCE [LARGE SCALE GENOMIC DNA]</scope>
    <source>
        <strain evidence="10 11">4099</strain>
    </source>
</reference>
<evidence type="ECO:0000313" key="11">
    <source>
        <dbReference type="Proteomes" id="UP001256588"/>
    </source>
</evidence>
<comment type="pathway">
    <text evidence="1 8">Amino-acid biosynthesis; L-arginine biosynthesis; carbamoyl phosphate from bicarbonate: step 1/1.</text>
</comment>
<keyword evidence="5 8" id="KW-0067">ATP-binding</keyword>
<dbReference type="InterPro" id="IPR050472">
    <property type="entry name" value="Anth_synth/Amidotransfase"/>
</dbReference>
<feature type="binding site" evidence="8">
    <location>
        <position position="266"/>
    </location>
    <ligand>
        <name>L-glutamine</name>
        <dbReference type="ChEBI" id="CHEBI:58359"/>
    </ligand>
</feature>
<accession>A0ABU1XUP0</accession>
<feature type="region of interest" description="CPSase" evidence="8">
    <location>
        <begin position="1"/>
        <end position="188"/>
    </location>
</feature>
<comment type="function">
    <text evidence="8">Small subunit of the glutamine-dependent carbamoyl phosphate synthetase (CPSase). CPSase catalyzes the formation of carbamoyl phosphate from the ammonia moiety of glutamine, carbonate, and phosphate donated by ATP, constituting the first step of 2 biosynthetic pathways, one leading to arginine and/or urea and the other to pyrimidine nucleotides. The small subunit (glutamine amidotransferase) binds and cleaves glutamine to supply the large subunit with the substrate ammonia.</text>
</comment>
<dbReference type="RefSeq" id="WP_310233577.1">
    <property type="nucleotide sequence ID" value="NZ_JAVDWO010000004.1"/>
</dbReference>
<dbReference type="NCBIfam" id="TIGR01368">
    <property type="entry name" value="CPSaseIIsmall"/>
    <property type="match status" value="1"/>
</dbReference>
<protein>
    <recommendedName>
        <fullName evidence="8">Carbamoyl phosphate synthase small chain</fullName>
        <ecNumber evidence="8">6.3.5.5</ecNumber>
    </recommendedName>
    <alternativeName>
        <fullName evidence="8">Carbamoyl phosphate synthetase glutamine chain</fullName>
    </alternativeName>
</protein>
<evidence type="ECO:0000256" key="3">
    <source>
        <dbReference type="ARBA" id="ARBA00022598"/>
    </source>
</evidence>
<dbReference type="HAMAP" id="MF_01209">
    <property type="entry name" value="CPSase_S_chain"/>
    <property type="match status" value="1"/>
</dbReference>
<dbReference type="PRINTS" id="PR00096">
    <property type="entry name" value="GATASE"/>
</dbReference>
<keyword evidence="8" id="KW-0055">Arginine biosynthesis</keyword>
<comment type="caution">
    <text evidence="10">The sequence shown here is derived from an EMBL/GenBank/DDBJ whole genome shotgun (WGS) entry which is preliminary data.</text>
</comment>
<dbReference type="EC" id="6.3.5.5" evidence="8"/>
<dbReference type="InterPro" id="IPR006274">
    <property type="entry name" value="CarbamoylP_synth_ssu"/>
</dbReference>
<dbReference type="InterPro" id="IPR036480">
    <property type="entry name" value="CarbP_synth_ssu_N_sf"/>
</dbReference>
<feature type="binding site" evidence="8">
    <location>
        <position position="307"/>
    </location>
    <ligand>
        <name>L-glutamine</name>
        <dbReference type="ChEBI" id="CHEBI:58359"/>
    </ligand>
</feature>
<keyword evidence="8" id="KW-0028">Amino-acid biosynthesis</keyword>
<dbReference type="SUPFAM" id="SSF52317">
    <property type="entry name" value="Class I glutamine amidotransferase-like"/>
    <property type="match status" value="1"/>
</dbReference>
<dbReference type="GO" id="GO:0004088">
    <property type="term" value="F:carbamoyl-phosphate synthase (glutamine-hydrolyzing) activity"/>
    <property type="evidence" value="ECO:0007669"/>
    <property type="project" value="UniProtKB-EC"/>
</dbReference>
<proteinExistence type="inferred from homology"/>
<feature type="binding site" evidence="8">
    <location>
        <position position="309"/>
    </location>
    <ligand>
        <name>L-glutamine</name>
        <dbReference type="ChEBI" id="CHEBI:58359"/>
    </ligand>
</feature>
<dbReference type="PRINTS" id="PR00097">
    <property type="entry name" value="ANTSNTHASEII"/>
</dbReference>
<gene>
    <name evidence="8" type="primary">carA</name>
    <name evidence="10" type="ORF">J2W68_001181</name>
</gene>
<sequence length="374" mass="39991">MTDSAILVLEDGTVFEGVSVGAPGLSVGEVVFNTAMTGYQEVLSDPSYARQLVTLTYPHIGNTGCTDQDDEASKIWSAGLIVRNVPRRPSSWRSQVSLPEWLRARGIVAISEIDTRKLTRLLRDRGSMNGAVMAGEVNVEQALEAARKFPGLKGMDLAKVVSTTGHYGWTDGQLDLDSNAFVTAPAKFKVVAYDYGVKTNILRMLAERGCELTVVPAQTPVADVLALEPDGVFLSNGPGDPAPCDYAIDAIRVLIEKKMPTFGICLGHQLLALAAGAKTLKMPHGHHGANHPVQDLDSGKVLITSQNHGFAVDEASLPANVRVTHRSLFDGTNQGIELTDAPAFSFQGHPEASPGPHDVAPLFDRFVALMGRAS</sequence>
<keyword evidence="8" id="KW-0665">Pyrimidine biosynthesis</keyword>
<feature type="binding site" evidence="8">
    <location>
        <position position="47"/>
    </location>
    <ligand>
        <name>L-glutamine</name>
        <dbReference type="ChEBI" id="CHEBI:58359"/>
    </ligand>
</feature>
<dbReference type="Gene3D" id="3.50.30.20">
    <property type="entry name" value="Carbamoyl-phosphate synthase small subunit, N-terminal domain"/>
    <property type="match status" value="1"/>
</dbReference>
<dbReference type="EMBL" id="JAVDWO010000004">
    <property type="protein sequence ID" value="MDR7192467.1"/>
    <property type="molecule type" value="Genomic_DNA"/>
</dbReference>
<name>A0ABU1XUP0_9GAMM</name>
<keyword evidence="6 8" id="KW-0315">Glutamine amidotransferase</keyword>
<dbReference type="PRINTS" id="PR00099">
    <property type="entry name" value="CPSGATASE"/>
</dbReference>
<dbReference type="Pfam" id="PF00117">
    <property type="entry name" value="GATase"/>
    <property type="match status" value="1"/>
</dbReference>
<dbReference type="SMART" id="SM01097">
    <property type="entry name" value="CPSase_sm_chain"/>
    <property type="match status" value="1"/>
</dbReference>
<comment type="catalytic activity">
    <reaction evidence="7 8">
        <text>hydrogencarbonate + L-glutamine + 2 ATP + H2O = carbamoyl phosphate + L-glutamate + 2 ADP + phosphate + 2 H(+)</text>
        <dbReference type="Rhea" id="RHEA:18633"/>
        <dbReference type="ChEBI" id="CHEBI:15377"/>
        <dbReference type="ChEBI" id="CHEBI:15378"/>
        <dbReference type="ChEBI" id="CHEBI:17544"/>
        <dbReference type="ChEBI" id="CHEBI:29985"/>
        <dbReference type="ChEBI" id="CHEBI:30616"/>
        <dbReference type="ChEBI" id="CHEBI:43474"/>
        <dbReference type="ChEBI" id="CHEBI:58228"/>
        <dbReference type="ChEBI" id="CHEBI:58359"/>
        <dbReference type="ChEBI" id="CHEBI:456216"/>
        <dbReference type="EC" id="6.3.5.5"/>
    </reaction>
</comment>
<feature type="active site" evidence="8">
    <location>
        <position position="351"/>
    </location>
</feature>
<feature type="domain" description="Carbamoyl-phosphate synthase small subunit N-terminal" evidence="9">
    <location>
        <begin position="3"/>
        <end position="133"/>
    </location>
</feature>
<evidence type="ECO:0000256" key="7">
    <source>
        <dbReference type="ARBA" id="ARBA00048816"/>
    </source>
</evidence>
<dbReference type="Pfam" id="PF00988">
    <property type="entry name" value="CPSase_sm_chain"/>
    <property type="match status" value="1"/>
</dbReference>
<dbReference type="CDD" id="cd01744">
    <property type="entry name" value="GATase1_CPSase"/>
    <property type="match status" value="1"/>
</dbReference>
<evidence type="ECO:0000313" key="10">
    <source>
        <dbReference type="EMBL" id="MDR7192467.1"/>
    </source>
</evidence>
<dbReference type="InterPro" id="IPR002474">
    <property type="entry name" value="CarbamoylP_synth_ssu_N"/>
</dbReference>
<dbReference type="PROSITE" id="PS51273">
    <property type="entry name" value="GATASE_TYPE_1"/>
    <property type="match status" value="1"/>
</dbReference>
<evidence type="ECO:0000256" key="8">
    <source>
        <dbReference type="HAMAP-Rule" id="MF_01209"/>
    </source>
</evidence>